<feature type="domain" description="Sugar phosphate transporter" evidence="2">
    <location>
        <begin position="5"/>
        <end position="88"/>
    </location>
</feature>
<dbReference type="Proteomes" id="UP000636709">
    <property type="component" value="Unassembled WGS sequence"/>
</dbReference>
<dbReference type="AlphaFoldDB" id="A0A835BTY8"/>
<feature type="transmembrane region" description="Helical" evidence="1">
    <location>
        <begin position="44"/>
        <end position="68"/>
    </location>
</feature>
<keyword evidence="1" id="KW-0472">Membrane</keyword>
<dbReference type="InterPro" id="IPR004853">
    <property type="entry name" value="Sugar_P_trans_dom"/>
</dbReference>
<keyword evidence="1" id="KW-1133">Transmembrane helix</keyword>
<dbReference type="EMBL" id="JACEFO010001746">
    <property type="protein sequence ID" value="KAF8712093.1"/>
    <property type="molecule type" value="Genomic_DNA"/>
</dbReference>
<gene>
    <name evidence="3" type="ORF">HU200_028933</name>
</gene>
<reference evidence="3" key="1">
    <citation type="submission" date="2020-07" db="EMBL/GenBank/DDBJ databases">
        <title>Genome sequence and genetic diversity analysis of an under-domesticated orphan crop, white fonio (Digitaria exilis).</title>
        <authorList>
            <person name="Bennetzen J.L."/>
            <person name="Chen S."/>
            <person name="Ma X."/>
            <person name="Wang X."/>
            <person name="Yssel A.E.J."/>
            <person name="Chaluvadi S.R."/>
            <person name="Johnson M."/>
            <person name="Gangashetty P."/>
            <person name="Hamidou F."/>
            <person name="Sanogo M.D."/>
            <person name="Zwaenepoel A."/>
            <person name="Wallace J."/>
            <person name="Van De Peer Y."/>
            <person name="Van Deynze A."/>
        </authorList>
    </citation>
    <scope>NUCLEOTIDE SEQUENCE</scope>
    <source>
        <tissue evidence="3">Leaves</tissue>
    </source>
</reference>
<keyword evidence="1" id="KW-0812">Transmembrane</keyword>
<organism evidence="3 4">
    <name type="scientific">Digitaria exilis</name>
    <dbReference type="NCBI Taxonomy" id="1010633"/>
    <lineage>
        <taxon>Eukaryota</taxon>
        <taxon>Viridiplantae</taxon>
        <taxon>Streptophyta</taxon>
        <taxon>Embryophyta</taxon>
        <taxon>Tracheophyta</taxon>
        <taxon>Spermatophyta</taxon>
        <taxon>Magnoliopsida</taxon>
        <taxon>Liliopsida</taxon>
        <taxon>Poales</taxon>
        <taxon>Poaceae</taxon>
        <taxon>PACMAD clade</taxon>
        <taxon>Panicoideae</taxon>
        <taxon>Panicodae</taxon>
        <taxon>Paniceae</taxon>
        <taxon>Anthephorinae</taxon>
        <taxon>Digitaria</taxon>
    </lineage>
</organism>
<comment type="caution">
    <text evidence="3">The sequence shown here is derived from an EMBL/GenBank/DDBJ whole genome shotgun (WGS) entry which is preliminary data.</text>
</comment>
<proteinExistence type="predicted"/>
<keyword evidence="4" id="KW-1185">Reference proteome</keyword>
<name>A0A835BTY8_9POAL</name>
<feature type="transmembrane region" description="Helical" evidence="1">
    <location>
        <begin position="80"/>
        <end position="101"/>
    </location>
</feature>
<dbReference type="Pfam" id="PF03151">
    <property type="entry name" value="TPT"/>
    <property type="match status" value="1"/>
</dbReference>
<protein>
    <recommendedName>
        <fullName evidence="2">Sugar phosphate transporter domain-containing protein</fullName>
    </recommendedName>
</protein>
<evidence type="ECO:0000259" key="2">
    <source>
        <dbReference type="Pfam" id="PF03151"/>
    </source>
</evidence>
<evidence type="ECO:0000313" key="4">
    <source>
        <dbReference type="Proteomes" id="UP000636709"/>
    </source>
</evidence>
<dbReference type="OrthoDB" id="6418713at2759"/>
<evidence type="ECO:0000256" key="1">
    <source>
        <dbReference type="SAM" id="Phobius"/>
    </source>
</evidence>
<accession>A0A835BTY8</accession>
<evidence type="ECO:0000313" key="3">
    <source>
        <dbReference type="EMBL" id="KAF8712093.1"/>
    </source>
</evidence>
<sequence length="111" mass="12716">MAKLQLGALFGLWHLFNTVRWKKVQMNTSVFLHAWQVLKVFPFPMNVTTVQFAVGTAVALLMWTTGILKRPKVSGAQVNIYFLSFFHFPCCLLLGLYGVLFKEQPSSRVMY</sequence>